<feature type="region of interest" description="Disordered" evidence="1">
    <location>
        <begin position="1"/>
        <end position="52"/>
    </location>
</feature>
<evidence type="ECO:0000313" key="3">
    <source>
        <dbReference type="Proteomes" id="UP000594220"/>
    </source>
</evidence>
<name>A0A7M4FQ22_CROPO</name>
<feature type="region of interest" description="Disordered" evidence="1">
    <location>
        <begin position="98"/>
        <end position="128"/>
    </location>
</feature>
<accession>A0A7M4FQ22</accession>
<evidence type="ECO:0000313" key="2">
    <source>
        <dbReference type="Ensembl" id="ENSCPRP00005027149.1"/>
    </source>
</evidence>
<proteinExistence type="predicted"/>
<feature type="compositionally biased region" description="Low complexity" evidence="1">
    <location>
        <begin position="10"/>
        <end position="19"/>
    </location>
</feature>
<sequence length="270" mass="30162">REGTSKEVVEASGSAESASPLVVPLPAEEGNKAGSTPSTQKRGSSGAWDHSEVADDPMYATCQHCWRQISQGKEVKHFTTTAMLLHLRSQPPLALLPPQPGTSGSVHKRKSPSHSKYPVPTKQRQGTLEQWGKAADKVGCFARASEITQSTGEMLALDERLKEWQRAGLRKRVLNCREMLTPAPTIQHFDSMFWLPVTILTNAPQGRLGIIFLQLQGKNWRTISELVACKYAQREKKKCLELFMDVRFSTTVFMVRTALKKRTTNLLMLF</sequence>
<feature type="compositionally biased region" description="Polar residues" evidence="1">
    <location>
        <begin position="33"/>
        <end position="43"/>
    </location>
</feature>
<dbReference type="Proteomes" id="UP000594220">
    <property type="component" value="Unplaced"/>
</dbReference>
<reference evidence="2" key="1">
    <citation type="submission" date="2025-08" db="UniProtKB">
        <authorList>
            <consortium name="Ensembl"/>
        </authorList>
    </citation>
    <scope>IDENTIFICATION</scope>
</reference>
<protein>
    <recommendedName>
        <fullName evidence="4">BED-type domain-containing protein</fullName>
    </recommendedName>
</protein>
<reference evidence="2" key="2">
    <citation type="submission" date="2025-09" db="UniProtKB">
        <authorList>
            <consortium name="Ensembl"/>
        </authorList>
    </citation>
    <scope>IDENTIFICATION</scope>
</reference>
<keyword evidence="3" id="KW-1185">Reference proteome</keyword>
<organism evidence="2 3">
    <name type="scientific">Crocodylus porosus</name>
    <name type="common">Saltwater crocodile</name>
    <name type="synonym">Estuarine crocodile</name>
    <dbReference type="NCBI Taxonomy" id="8502"/>
    <lineage>
        <taxon>Eukaryota</taxon>
        <taxon>Metazoa</taxon>
        <taxon>Chordata</taxon>
        <taxon>Craniata</taxon>
        <taxon>Vertebrata</taxon>
        <taxon>Euteleostomi</taxon>
        <taxon>Archelosauria</taxon>
        <taxon>Archosauria</taxon>
        <taxon>Crocodylia</taxon>
        <taxon>Longirostres</taxon>
        <taxon>Crocodylidae</taxon>
        <taxon>Crocodylus</taxon>
    </lineage>
</organism>
<evidence type="ECO:0000256" key="1">
    <source>
        <dbReference type="SAM" id="MobiDB-lite"/>
    </source>
</evidence>
<evidence type="ECO:0008006" key="4">
    <source>
        <dbReference type="Google" id="ProtNLM"/>
    </source>
</evidence>
<dbReference type="AlphaFoldDB" id="A0A7M4FQ22"/>
<dbReference type="Ensembl" id="ENSCPRT00005031720.1">
    <property type="protein sequence ID" value="ENSCPRP00005027149.1"/>
    <property type="gene ID" value="ENSCPRG00005018806.1"/>
</dbReference>